<dbReference type="GO" id="GO:0036297">
    <property type="term" value="P:interstrand cross-link repair"/>
    <property type="evidence" value="ECO:0007669"/>
    <property type="project" value="TreeGrafter"/>
</dbReference>
<proteinExistence type="inferred from homology"/>
<sequence>MSDSEDYDSACGGPIILTKEDIDKLDALSSSSYPTTPDTMSTSVLRTVSNAIKSTSPFQRFRPNGRLSVTDLVSPTWSVLPVSCEVQFEYGLHQQRSRKLECRPPVFTTRHGKEIKVEQHTAVVNDATLKGGHAVHITLEREIHPDRVKIEVQSEEELWARKFLDMLACIQTLALSGICREFPVVGFVHGQLVAGIIDEIKRAPYTKADPTADIATDSPPSSPPRSQPNHTDQKRSRGRPRKSSGSQPYNQTSNVSDNSNPPKLHQKQQHCLFISDSKTRFSRSLPPHSGTLASRLQLMLYRNLLNDLVSLTTPFDFDRLWQSLRLDPMRTFSASFLAQILPLLGHDSNVACLRDLEQKWKINLAQLDLLDIGGATTLPVHEQLTVVYRLRDYGKSNQLSKRKKSRPSSSSSEDEQLQKAILESIQPAVTEQTAPCETTRSPNGKGSNLNPVVNNTKILENTDIGNVKPNGESVEGGQGTTVAGDIIGQIQFNHDNTLLDSNIDHILNWWYGKREPIGVSIEEANRCKVHGRNKVMDG</sequence>
<feature type="region of interest" description="Disordered" evidence="2">
    <location>
        <begin position="209"/>
        <end position="267"/>
    </location>
</feature>
<evidence type="ECO:0000313" key="3">
    <source>
        <dbReference type="EMBL" id="GJJ13174.1"/>
    </source>
</evidence>
<feature type="region of interest" description="Disordered" evidence="2">
    <location>
        <begin position="431"/>
        <end position="451"/>
    </location>
</feature>
<dbReference type="Pfam" id="PF09810">
    <property type="entry name" value="Exo5"/>
    <property type="match status" value="1"/>
</dbReference>
<dbReference type="PANTHER" id="PTHR14464">
    <property type="entry name" value="EXONUCLEASE V"/>
    <property type="match status" value="1"/>
</dbReference>
<gene>
    <name evidence="3" type="ORF">Clacol_007425</name>
</gene>
<dbReference type="InterPro" id="IPR019190">
    <property type="entry name" value="EXOV"/>
</dbReference>
<accession>A0AAV5AJ67</accession>
<feature type="region of interest" description="Disordered" evidence="2">
    <location>
        <begin position="398"/>
        <end position="417"/>
    </location>
</feature>
<comment type="similarity">
    <text evidence="1">Belongs to the EXO5 family.</text>
</comment>
<dbReference type="PANTHER" id="PTHR14464:SF4">
    <property type="entry name" value="EXONUCLEASE V"/>
    <property type="match status" value="1"/>
</dbReference>
<dbReference type="EMBL" id="BPWL01000008">
    <property type="protein sequence ID" value="GJJ13174.1"/>
    <property type="molecule type" value="Genomic_DNA"/>
</dbReference>
<dbReference type="GO" id="GO:0045145">
    <property type="term" value="F:single-stranded DNA 5'-3' DNA exonuclease activity"/>
    <property type="evidence" value="ECO:0007669"/>
    <property type="project" value="InterPro"/>
</dbReference>
<comment type="caution">
    <text evidence="3">The sequence shown here is derived from an EMBL/GenBank/DDBJ whole genome shotgun (WGS) entry which is preliminary data.</text>
</comment>
<dbReference type="GO" id="GO:0005739">
    <property type="term" value="C:mitochondrion"/>
    <property type="evidence" value="ECO:0007669"/>
    <property type="project" value="TreeGrafter"/>
</dbReference>
<evidence type="ECO:0000256" key="2">
    <source>
        <dbReference type="SAM" id="MobiDB-lite"/>
    </source>
</evidence>
<dbReference type="AlphaFoldDB" id="A0AAV5AJ67"/>
<organism evidence="3 4">
    <name type="scientific">Clathrus columnatus</name>
    <dbReference type="NCBI Taxonomy" id="1419009"/>
    <lineage>
        <taxon>Eukaryota</taxon>
        <taxon>Fungi</taxon>
        <taxon>Dikarya</taxon>
        <taxon>Basidiomycota</taxon>
        <taxon>Agaricomycotina</taxon>
        <taxon>Agaricomycetes</taxon>
        <taxon>Phallomycetidae</taxon>
        <taxon>Phallales</taxon>
        <taxon>Clathraceae</taxon>
        <taxon>Clathrus</taxon>
    </lineage>
</organism>
<dbReference type="GO" id="GO:0005634">
    <property type="term" value="C:nucleus"/>
    <property type="evidence" value="ECO:0007669"/>
    <property type="project" value="TreeGrafter"/>
</dbReference>
<dbReference type="Proteomes" id="UP001050691">
    <property type="component" value="Unassembled WGS sequence"/>
</dbReference>
<reference evidence="3" key="1">
    <citation type="submission" date="2021-10" db="EMBL/GenBank/DDBJ databases">
        <title>De novo Genome Assembly of Clathrus columnatus (Basidiomycota, Fungi) Using Illumina and Nanopore Sequence Data.</title>
        <authorList>
            <person name="Ogiso-Tanaka E."/>
            <person name="Itagaki H."/>
            <person name="Hosoya T."/>
            <person name="Hosaka K."/>
        </authorList>
    </citation>
    <scope>NUCLEOTIDE SEQUENCE</scope>
    <source>
        <strain evidence="3">MO-923</strain>
    </source>
</reference>
<name>A0AAV5AJ67_9AGAM</name>
<feature type="compositionally biased region" description="Polar residues" evidence="2">
    <location>
        <begin position="249"/>
        <end position="261"/>
    </location>
</feature>
<keyword evidence="4" id="KW-1185">Reference proteome</keyword>
<evidence type="ECO:0000313" key="4">
    <source>
        <dbReference type="Proteomes" id="UP001050691"/>
    </source>
</evidence>
<protein>
    <submittedName>
        <fullName evidence="3">Uncharacterized protein</fullName>
    </submittedName>
</protein>
<evidence type="ECO:0000256" key="1">
    <source>
        <dbReference type="ARBA" id="ARBA00009797"/>
    </source>
</evidence>